<keyword evidence="2" id="KW-0328">Glycosyltransferase</keyword>
<keyword evidence="3" id="KW-1185">Reference proteome</keyword>
<dbReference type="Proteomes" id="UP001223520">
    <property type="component" value="Chromosome"/>
</dbReference>
<proteinExistence type="predicted"/>
<dbReference type="SUPFAM" id="SSF53448">
    <property type="entry name" value="Nucleotide-diphospho-sugar transferases"/>
    <property type="match status" value="1"/>
</dbReference>
<dbReference type="PANTHER" id="PTHR43685">
    <property type="entry name" value="GLYCOSYLTRANSFERASE"/>
    <property type="match status" value="1"/>
</dbReference>
<accession>A0AAJ6NW12</accession>
<sequence>MQTEILKNGNIFGDNANDHVIVSVVIPTRNRPKIVSRAVKSALAQTLQAIEVIVIIDGPDEETVKSLSQIADSRLKVIELLENVGASEARNVGVREAQSTWIAFLDDDDEWLPRKLKLQLELAEHSQFKLPVVSSRFIALTSKGELIWPRRLIAPAEPLSNYLFARNSLFAGEGFMHTSTFFTKKELLIKVPFNNKKYKHEDWEWLLQVSNLENVGIEFVSEPTAYWHSDIGRQRLSNMGDWQYSLEWIRSVQHLVTSKAYSGFIMTIVSHEASIRKDWSAFWILLRESIKLGKPRLIDYLLYMVIWLLPQDLRQQIRALAKRFKSK</sequence>
<dbReference type="RefSeq" id="WP_281485024.1">
    <property type="nucleotide sequence ID" value="NZ_CP124543.1"/>
</dbReference>
<dbReference type="InterPro" id="IPR001173">
    <property type="entry name" value="Glyco_trans_2-like"/>
</dbReference>
<evidence type="ECO:0000313" key="2">
    <source>
        <dbReference type="EMBL" id="WGV27784.1"/>
    </source>
</evidence>
<evidence type="ECO:0000259" key="1">
    <source>
        <dbReference type="Pfam" id="PF00535"/>
    </source>
</evidence>
<dbReference type="EC" id="2.4.-.-" evidence="2"/>
<organism evidence="2 3">
    <name type="scientific">Halotia branconii CENA392</name>
    <dbReference type="NCBI Taxonomy" id="1539056"/>
    <lineage>
        <taxon>Bacteria</taxon>
        <taxon>Bacillati</taxon>
        <taxon>Cyanobacteriota</taxon>
        <taxon>Cyanophyceae</taxon>
        <taxon>Nostocales</taxon>
        <taxon>Nodulariaceae</taxon>
        <taxon>Halotia</taxon>
    </lineage>
</organism>
<keyword evidence="2" id="KW-0808">Transferase</keyword>
<dbReference type="CDD" id="cd00761">
    <property type="entry name" value="Glyco_tranf_GTA_type"/>
    <property type="match status" value="1"/>
</dbReference>
<dbReference type="AlphaFoldDB" id="A0AAJ6NW12"/>
<evidence type="ECO:0000313" key="3">
    <source>
        <dbReference type="Proteomes" id="UP001223520"/>
    </source>
</evidence>
<dbReference type="Pfam" id="PF00535">
    <property type="entry name" value="Glycos_transf_2"/>
    <property type="match status" value="1"/>
</dbReference>
<dbReference type="InterPro" id="IPR050834">
    <property type="entry name" value="Glycosyltransf_2"/>
</dbReference>
<protein>
    <submittedName>
        <fullName evidence="2">Glycosyltransferase family 2 protein</fullName>
        <ecNumber evidence="2">2.4.-.-</ecNumber>
    </submittedName>
</protein>
<gene>
    <name evidence="2" type="ORF">QI031_09990</name>
</gene>
<reference evidence="2 3" key="1">
    <citation type="journal article" date="2023" name="Limnol Oceanogr Lett">
        <title>Environmental adaptations by the intertidal Antarctic cyanobacterium Halotia branconii CENA392 as revealed using long-read genome sequencing.</title>
        <authorList>
            <person name="Dextro R.B."/>
            <person name="Delbaje E."/>
            <person name="Freitas P.N.N."/>
            <person name="Geraldes V."/>
            <person name="Pinto E."/>
            <person name="Long P.F."/>
            <person name="Fiore M.F."/>
        </authorList>
    </citation>
    <scope>NUCLEOTIDE SEQUENCE [LARGE SCALE GENOMIC DNA]</scope>
    <source>
        <strain evidence="2 3">CENA392</strain>
    </source>
</reference>
<dbReference type="KEGG" id="hbq:QI031_09990"/>
<dbReference type="InterPro" id="IPR029044">
    <property type="entry name" value="Nucleotide-diphossugar_trans"/>
</dbReference>
<name>A0AAJ6NW12_9CYAN</name>
<dbReference type="PANTHER" id="PTHR43685:SF2">
    <property type="entry name" value="GLYCOSYLTRANSFERASE 2-LIKE DOMAIN-CONTAINING PROTEIN"/>
    <property type="match status" value="1"/>
</dbReference>
<dbReference type="GO" id="GO:0016757">
    <property type="term" value="F:glycosyltransferase activity"/>
    <property type="evidence" value="ECO:0007669"/>
    <property type="project" value="UniProtKB-KW"/>
</dbReference>
<dbReference type="Gene3D" id="3.90.550.10">
    <property type="entry name" value="Spore Coat Polysaccharide Biosynthesis Protein SpsA, Chain A"/>
    <property type="match status" value="1"/>
</dbReference>
<feature type="domain" description="Glycosyltransferase 2-like" evidence="1">
    <location>
        <begin position="23"/>
        <end position="188"/>
    </location>
</feature>
<dbReference type="EMBL" id="CP124543">
    <property type="protein sequence ID" value="WGV27784.1"/>
    <property type="molecule type" value="Genomic_DNA"/>
</dbReference>